<dbReference type="InterPro" id="IPR001841">
    <property type="entry name" value="Znf_RING"/>
</dbReference>
<dbReference type="SUPFAM" id="SSF57903">
    <property type="entry name" value="FYVE/PHD zinc finger"/>
    <property type="match status" value="1"/>
</dbReference>
<dbReference type="Pfam" id="PF15906">
    <property type="entry name" value="zf-NOSIP"/>
    <property type="match status" value="1"/>
</dbReference>
<dbReference type="SMART" id="SM00184">
    <property type="entry name" value="RING"/>
    <property type="match status" value="2"/>
</dbReference>
<sequence>MTRHSKNNTASPFFTAYERSLLTQYGKQRKRLTADSFRAFDACHLCLMSARDPVACPTKGHIFCRECIMENLLAQRAEITVKNEEIAAKHAEMLRAQREKEQDEREKEVRKFESLQSGIKPSSSTDEPGAKRKLDPGDHERSESTTAIILALPPPTSSSSKKQKLQDSSTDEPPPKLVPLCPASDPEDTHPLSLKALTPVNFETLKDSATQDSKTRVCPSCSKAFGTVLEAYLAKPCGHLICKTCFEKVMKPMHPGEQLLCYVCQADLSPSPSSSSSSSKKNKKNKSAERGLIFLPREGTGFSAGGKAVVEKAGVAFQG</sequence>
<comment type="subcellular location">
    <subcellularLocation>
        <location evidence="1">Nucleus</location>
    </subcellularLocation>
</comment>
<protein>
    <submittedName>
        <fullName evidence="7">RING finger domain-containing protein</fullName>
    </submittedName>
</protein>
<dbReference type="PANTHER" id="PTHR13063:SF10">
    <property type="entry name" value="NITRIC OXIDE SYNTHASE-INTERACTING PROTEIN"/>
    <property type="match status" value="1"/>
</dbReference>
<reference evidence="7 8" key="1">
    <citation type="submission" date="2024-03" db="EMBL/GenBank/DDBJ databases">
        <title>Genome-scale model development and genomic sequencing of the oleaginous clade Lipomyces.</title>
        <authorList>
            <consortium name="Lawrence Berkeley National Laboratory"/>
            <person name="Czajka J.J."/>
            <person name="Han Y."/>
            <person name="Kim J."/>
            <person name="Mondo S.J."/>
            <person name="Hofstad B.A."/>
            <person name="Robles A."/>
            <person name="Haridas S."/>
            <person name="Riley R."/>
            <person name="LaButti K."/>
            <person name="Pangilinan J."/>
            <person name="Andreopoulos W."/>
            <person name="Lipzen A."/>
            <person name="Yan J."/>
            <person name="Wang M."/>
            <person name="Ng V."/>
            <person name="Grigoriev I.V."/>
            <person name="Spatafora J.W."/>
            <person name="Magnuson J.K."/>
            <person name="Baker S.E."/>
            <person name="Pomraning K.R."/>
        </authorList>
    </citation>
    <scope>NUCLEOTIDE SEQUENCE [LARGE SCALE GENOMIC DNA]</scope>
    <source>
        <strain evidence="7 8">Phaff 52-87</strain>
    </source>
</reference>
<proteinExistence type="inferred from homology"/>
<dbReference type="InterPro" id="IPR011011">
    <property type="entry name" value="Znf_FYVE_PHD"/>
</dbReference>
<name>A0ABR1F1N2_9ASCO</name>
<feature type="compositionally biased region" description="Basic and acidic residues" evidence="5">
    <location>
        <begin position="95"/>
        <end position="113"/>
    </location>
</feature>
<keyword evidence="3" id="KW-0539">Nucleus</keyword>
<dbReference type="PANTHER" id="PTHR13063">
    <property type="entry name" value="ENOS INTERACTING PROTEIN"/>
    <property type="match status" value="1"/>
</dbReference>
<feature type="compositionally biased region" description="Low complexity" evidence="5">
    <location>
        <begin position="269"/>
        <end position="279"/>
    </location>
</feature>
<dbReference type="GeneID" id="90039758"/>
<comment type="similarity">
    <text evidence="2">Belongs to the NOSIP family.</text>
</comment>
<dbReference type="PROSITE" id="PS50089">
    <property type="entry name" value="ZF_RING_2"/>
    <property type="match status" value="1"/>
</dbReference>
<gene>
    <name evidence="7" type="ORF">BZA70DRAFT_290838</name>
</gene>
<dbReference type="Gene3D" id="3.30.40.10">
    <property type="entry name" value="Zinc/RING finger domain, C3HC4 (zinc finger)"/>
    <property type="match status" value="2"/>
</dbReference>
<dbReference type="InterPro" id="IPR031790">
    <property type="entry name" value="Znf-NOSIP"/>
</dbReference>
<feature type="compositionally biased region" description="Basic and acidic residues" evidence="5">
    <location>
        <begin position="128"/>
        <end position="143"/>
    </location>
</feature>
<evidence type="ECO:0000259" key="6">
    <source>
        <dbReference type="PROSITE" id="PS50089"/>
    </source>
</evidence>
<feature type="domain" description="RING-type" evidence="6">
    <location>
        <begin position="218"/>
        <end position="265"/>
    </location>
</feature>
<comment type="caution">
    <text evidence="7">The sequence shown here is derived from an EMBL/GenBank/DDBJ whole genome shotgun (WGS) entry which is preliminary data.</text>
</comment>
<keyword evidence="4" id="KW-0479">Metal-binding</keyword>
<evidence type="ECO:0000256" key="3">
    <source>
        <dbReference type="ARBA" id="ARBA00023242"/>
    </source>
</evidence>
<evidence type="ECO:0000313" key="7">
    <source>
        <dbReference type="EMBL" id="KAK7203756.1"/>
    </source>
</evidence>
<feature type="region of interest" description="Disordered" evidence="5">
    <location>
        <begin position="95"/>
        <end position="189"/>
    </location>
</feature>
<organism evidence="7 8">
    <name type="scientific">Myxozyma melibiosi</name>
    <dbReference type="NCBI Taxonomy" id="54550"/>
    <lineage>
        <taxon>Eukaryota</taxon>
        <taxon>Fungi</taxon>
        <taxon>Dikarya</taxon>
        <taxon>Ascomycota</taxon>
        <taxon>Saccharomycotina</taxon>
        <taxon>Lipomycetes</taxon>
        <taxon>Lipomycetales</taxon>
        <taxon>Lipomycetaceae</taxon>
        <taxon>Myxozyma</taxon>
    </lineage>
</organism>
<keyword evidence="4" id="KW-0862">Zinc</keyword>
<dbReference type="Proteomes" id="UP001498771">
    <property type="component" value="Unassembled WGS sequence"/>
</dbReference>
<evidence type="ECO:0000256" key="4">
    <source>
        <dbReference type="PROSITE-ProRule" id="PRU00175"/>
    </source>
</evidence>
<evidence type="ECO:0000313" key="8">
    <source>
        <dbReference type="Proteomes" id="UP001498771"/>
    </source>
</evidence>
<keyword evidence="8" id="KW-1185">Reference proteome</keyword>
<evidence type="ECO:0000256" key="5">
    <source>
        <dbReference type="SAM" id="MobiDB-lite"/>
    </source>
</evidence>
<feature type="region of interest" description="Disordered" evidence="5">
    <location>
        <begin position="269"/>
        <end position="292"/>
    </location>
</feature>
<evidence type="ECO:0000256" key="1">
    <source>
        <dbReference type="ARBA" id="ARBA00004123"/>
    </source>
</evidence>
<keyword evidence="4" id="KW-0863">Zinc-finger</keyword>
<accession>A0ABR1F1N2</accession>
<dbReference type="InterPro" id="IPR016818">
    <property type="entry name" value="NOSIP"/>
</dbReference>
<dbReference type="SUPFAM" id="SSF57850">
    <property type="entry name" value="RING/U-box"/>
    <property type="match status" value="1"/>
</dbReference>
<feature type="compositionally biased region" description="Polar residues" evidence="5">
    <location>
        <begin position="114"/>
        <end position="126"/>
    </location>
</feature>
<dbReference type="EMBL" id="JBBJBU010000010">
    <property type="protein sequence ID" value="KAK7203756.1"/>
    <property type="molecule type" value="Genomic_DNA"/>
</dbReference>
<evidence type="ECO:0000256" key="2">
    <source>
        <dbReference type="ARBA" id="ARBA00008126"/>
    </source>
</evidence>
<dbReference type="RefSeq" id="XP_064766789.1">
    <property type="nucleotide sequence ID" value="XM_064914246.1"/>
</dbReference>
<dbReference type="InterPro" id="IPR013083">
    <property type="entry name" value="Znf_RING/FYVE/PHD"/>
</dbReference>